<dbReference type="PANTHER" id="PTHR11732">
    <property type="entry name" value="ALDO/KETO REDUCTASE"/>
    <property type="match status" value="1"/>
</dbReference>
<dbReference type="InterPro" id="IPR036812">
    <property type="entry name" value="NAD(P)_OxRdtase_dom_sf"/>
</dbReference>
<organism evidence="7 8">
    <name type="scientific">Aspergillus pseudoustus</name>
    <dbReference type="NCBI Taxonomy" id="1810923"/>
    <lineage>
        <taxon>Eukaryota</taxon>
        <taxon>Fungi</taxon>
        <taxon>Dikarya</taxon>
        <taxon>Ascomycota</taxon>
        <taxon>Pezizomycotina</taxon>
        <taxon>Eurotiomycetes</taxon>
        <taxon>Eurotiomycetidae</taxon>
        <taxon>Eurotiales</taxon>
        <taxon>Aspergillaceae</taxon>
        <taxon>Aspergillus</taxon>
        <taxon>Aspergillus subgen. Nidulantes</taxon>
    </lineage>
</organism>
<dbReference type="Gene3D" id="3.20.20.100">
    <property type="entry name" value="NADP-dependent oxidoreductase domain"/>
    <property type="match status" value="1"/>
</dbReference>
<dbReference type="InterPro" id="IPR020471">
    <property type="entry name" value="AKR"/>
</dbReference>
<comment type="function">
    <text evidence="3">Catalyzes the initial reaction in the xylose utilization pathway by reducing D-xylose into xylitol. Xylose is a major component of hemicelluloses such as xylan. Most fungi utilize D-xylose via three enzymatic reactions, xylose reductase (XR), xylitol dehydrogenase (XDH), and xylulokinase, to form xylulose 5-phosphate, which enters pentose phosphate pathway.</text>
</comment>
<sequence>MATGIPGNQRKAKLNDGNEIPVIGLGTYLSAPNEVTNAVVAGWQCGVRHFDCAQFYQNETEVGDALELLRNQPGYRREDIWLTSKAWNSHHRPENVVKALDQTLKDLQTDYVDLYLIHWPVNFASVPDSKSATGIALEPSSGGDMLLDKELSLVETWKALIEIQKQGKARSIGVSNFSPEHIQKLIDSTRVVPAVNQVEAHPLLNQEALLNYCNSKGIHLTAYMPFGGDASRGAAKVLGNHVVDRIAAKTGRQAGQVLVSWGVKRGFSVLPKSVKPARIESNFQAFDLADDDYQALTDLGKTPVRFGGMPFTFDPAWKVNVFNTPEEKAASLHEPF</sequence>
<gene>
    <name evidence="7" type="ORF">BJY01DRAFT_237415</name>
</gene>
<keyword evidence="2" id="KW-0560">Oxidoreductase</keyword>
<dbReference type="InterPro" id="IPR018170">
    <property type="entry name" value="Aldo/ket_reductase_CS"/>
</dbReference>
<feature type="domain" description="NADP-dependent oxidoreductase" evidence="6">
    <location>
        <begin position="30"/>
        <end position="298"/>
    </location>
</feature>
<evidence type="ECO:0000259" key="6">
    <source>
        <dbReference type="Pfam" id="PF00248"/>
    </source>
</evidence>
<evidence type="ECO:0000256" key="5">
    <source>
        <dbReference type="ARBA" id="ARBA00049485"/>
    </source>
</evidence>
<evidence type="ECO:0000313" key="8">
    <source>
        <dbReference type="Proteomes" id="UP001610446"/>
    </source>
</evidence>
<comment type="caution">
    <text evidence="7">The sequence shown here is derived from an EMBL/GenBank/DDBJ whole genome shotgun (WGS) entry which is preliminary data.</text>
</comment>
<accession>A0ABR4JHS2</accession>
<reference evidence="7 8" key="1">
    <citation type="submission" date="2024-07" db="EMBL/GenBank/DDBJ databases">
        <title>Section-level genome sequencing and comparative genomics of Aspergillus sections Usti and Cavernicolus.</title>
        <authorList>
            <consortium name="Lawrence Berkeley National Laboratory"/>
            <person name="Nybo J.L."/>
            <person name="Vesth T.C."/>
            <person name="Theobald S."/>
            <person name="Frisvad J.C."/>
            <person name="Larsen T.O."/>
            <person name="Kjaerboelling I."/>
            <person name="Rothschild-Mancinelli K."/>
            <person name="Lyhne E.K."/>
            <person name="Kogle M.E."/>
            <person name="Barry K."/>
            <person name="Clum A."/>
            <person name="Na H."/>
            <person name="Ledsgaard L."/>
            <person name="Lin J."/>
            <person name="Lipzen A."/>
            <person name="Kuo A."/>
            <person name="Riley R."/>
            <person name="Mondo S."/>
            <person name="Labutti K."/>
            <person name="Haridas S."/>
            <person name="Pangalinan J."/>
            <person name="Salamov A.A."/>
            <person name="Simmons B.A."/>
            <person name="Magnuson J.K."/>
            <person name="Chen J."/>
            <person name="Drula E."/>
            <person name="Henrissat B."/>
            <person name="Wiebenga A."/>
            <person name="Lubbers R.J."/>
            <person name="Gomes A.C."/>
            <person name="Makela M.R."/>
            <person name="Stajich J."/>
            <person name="Grigoriev I.V."/>
            <person name="Mortensen U.H."/>
            <person name="De Vries R.P."/>
            <person name="Baker S.E."/>
            <person name="Andersen M.R."/>
        </authorList>
    </citation>
    <scope>NUCLEOTIDE SEQUENCE [LARGE SCALE GENOMIC DNA]</scope>
    <source>
        <strain evidence="7 8">CBS 123904</strain>
    </source>
</reference>
<dbReference type="PIRSF" id="PIRSF000097">
    <property type="entry name" value="AKR"/>
    <property type="match status" value="1"/>
</dbReference>
<dbReference type="Pfam" id="PF00248">
    <property type="entry name" value="Aldo_ket_red"/>
    <property type="match status" value="1"/>
</dbReference>
<comment type="catalytic activity">
    <reaction evidence="5">
        <text>xylitol + NAD(+) = D-xylose + NADH + H(+)</text>
        <dbReference type="Rhea" id="RHEA:27441"/>
        <dbReference type="ChEBI" id="CHEBI:15378"/>
        <dbReference type="ChEBI" id="CHEBI:17151"/>
        <dbReference type="ChEBI" id="CHEBI:53455"/>
        <dbReference type="ChEBI" id="CHEBI:57540"/>
        <dbReference type="ChEBI" id="CHEBI:57945"/>
        <dbReference type="EC" id="1.1.1.307"/>
    </reaction>
</comment>
<dbReference type="PROSITE" id="PS00063">
    <property type="entry name" value="ALDOKETO_REDUCTASE_3"/>
    <property type="match status" value="1"/>
</dbReference>
<dbReference type="InterPro" id="IPR023210">
    <property type="entry name" value="NADP_OxRdtase_dom"/>
</dbReference>
<evidence type="ECO:0000256" key="3">
    <source>
        <dbReference type="ARBA" id="ARBA00025065"/>
    </source>
</evidence>
<name>A0ABR4JHS2_9EURO</name>
<evidence type="ECO:0000256" key="4">
    <source>
        <dbReference type="ARBA" id="ARBA00047534"/>
    </source>
</evidence>
<dbReference type="PRINTS" id="PR00069">
    <property type="entry name" value="ALDKETRDTASE"/>
</dbReference>
<dbReference type="EC" id="1.1.1.307" evidence="1"/>
<dbReference type="EMBL" id="JBFXLU010000143">
    <property type="protein sequence ID" value="KAL2838647.1"/>
    <property type="molecule type" value="Genomic_DNA"/>
</dbReference>
<comment type="catalytic activity">
    <reaction evidence="4">
        <text>xylitol + NADP(+) = D-xylose + NADPH + H(+)</text>
        <dbReference type="Rhea" id="RHEA:27445"/>
        <dbReference type="ChEBI" id="CHEBI:15378"/>
        <dbReference type="ChEBI" id="CHEBI:17151"/>
        <dbReference type="ChEBI" id="CHEBI:53455"/>
        <dbReference type="ChEBI" id="CHEBI:57783"/>
        <dbReference type="ChEBI" id="CHEBI:58349"/>
        <dbReference type="EC" id="1.1.1.307"/>
    </reaction>
</comment>
<evidence type="ECO:0000313" key="7">
    <source>
        <dbReference type="EMBL" id="KAL2838647.1"/>
    </source>
</evidence>
<evidence type="ECO:0000256" key="1">
    <source>
        <dbReference type="ARBA" id="ARBA00012845"/>
    </source>
</evidence>
<dbReference type="SUPFAM" id="SSF51430">
    <property type="entry name" value="NAD(P)-linked oxidoreductase"/>
    <property type="match status" value="1"/>
</dbReference>
<dbReference type="Proteomes" id="UP001610446">
    <property type="component" value="Unassembled WGS sequence"/>
</dbReference>
<evidence type="ECO:0000256" key="2">
    <source>
        <dbReference type="ARBA" id="ARBA00023002"/>
    </source>
</evidence>
<dbReference type="PROSITE" id="PS00062">
    <property type="entry name" value="ALDOKETO_REDUCTASE_2"/>
    <property type="match status" value="1"/>
</dbReference>
<keyword evidence="8" id="KW-1185">Reference proteome</keyword>
<proteinExistence type="predicted"/>
<protein>
    <recommendedName>
        <fullName evidence="1">D-xylose reductase [NAD(P)H]</fullName>
        <ecNumber evidence="1">1.1.1.307</ecNumber>
    </recommendedName>
</protein>